<feature type="compositionally biased region" description="Basic residues" evidence="1">
    <location>
        <begin position="72"/>
        <end position="81"/>
    </location>
</feature>
<dbReference type="Proteomes" id="UP001196413">
    <property type="component" value="Unassembled WGS sequence"/>
</dbReference>
<evidence type="ECO:0000313" key="3">
    <source>
        <dbReference type="Proteomes" id="UP001196413"/>
    </source>
</evidence>
<evidence type="ECO:0000256" key="1">
    <source>
        <dbReference type="SAM" id="MobiDB-lite"/>
    </source>
</evidence>
<feature type="compositionally biased region" description="Basic residues" evidence="1">
    <location>
        <begin position="7"/>
        <end position="21"/>
    </location>
</feature>
<dbReference type="EMBL" id="JAHQIW010001237">
    <property type="protein sequence ID" value="KAJ1351807.1"/>
    <property type="molecule type" value="Genomic_DNA"/>
</dbReference>
<evidence type="ECO:0000313" key="2">
    <source>
        <dbReference type="EMBL" id="KAJ1351807.1"/>
    </source>
</evidence>
<dbReference type="AlphaFoldDB" id="A0AAD5QIA6"/>
<keyword evidence="3" id="KW-1185">Reference proteome</keyword>
<proteinExistence type="predicted"/>
<name>A0AAD5QIA6_PARTN</name>
<organism evidence="2 3">
    <name type="scientific">Parelaphostrongylus tenuis</name>
    <name type="common">Meningeal worm</name>
    <dbReference type="NCBI Taxonomy" id="148309"/>
    <lineage>
        <taxon>Eukaryota</taxon>
        <taxon>Metazoa</taxon>
        <taxon>Ecdysozoa</taxon>
        <taxon>Nematoda</taxon>
        <taxon>Chromadorea</taxon>
        <taxon>Rhabditida</taxon>
        <taxon>Rhabditina</taxon>
        <taxon>Rhabditomorpha</taxon>
        <taxon>Strongyloidea</taxon>
        <taxon>Metastrongylidae</taxon>
        <taxon>Parelaphostrongylus</taxon>
    </lineage>
</organism>
<accession>A0AAD5QIA6</accession>
<comment type="caution">
    <text evidence="2">The sequence shown here is derived from an EMBL/GenBank/DDBJ whole genome shotgun (WGS) entry which is preliminary data.</text>
</comment>
<feature type="region of interest" description="Disordered" evidence="1">
    <location>
        <begin position="1"/>
        <end position="29"/>
    </location>
</feature>
<gene>
    <name evidence="2" type="ORF">KIN20_007958</name>
</gene>
<reference evidence="2" key="1">
    <citation type="submission" date="2021-06" db="EMBL/GenBank/DDBJ databases">
        <title>Parelaphostrongylus tenuis whole genome reference sequence.</title>
        <authorList>
            <person name="Garwood T.J."/>
            <person name="Larsen P.A."/>
            <person name="Fountain-Jones N.M."/>
            <person name="Garbe J.R."/>
            <person name="Macchietto M.G."/>
            <person name="Kania S.A."/>
            <person name="Gerhold R.W."/>
            <person name="Richards J.E."/>
            <person name="Wolf T.M."/>
        </authorList>
    </citation>
    <scope>NUCLEOTIDE SEQUENCE</scope>
    <source>
        <strain evidence="2">MNPRO001-30</strain>
        <tissue evidence="2">Meninges</tissue>
    </source>
</reference>
<feature type="region of interest" description="Disordered" evidence="1">
    <location>
        <begin position="58"/>
        <end position="81"/>
    </location>
</feature>
<sequence>MAGQRSQSRRRPSYSRQRRSFSSRSYSAAAVRDYPDVVELEDANGVVTGIMSHTFAQNLKEKKKSQSDNSRRVRRTVGRRRRPFPCCDALDHLWSRDRQREDH</sequence>
<protein>
    <submittedName>
        <fullName evidence="2">Uncharacterized protein</fullName>
    </submittedName>
</protein>